<name>A0ABT1I300_STRSD</name>
<organism evidence="2 3">
    <name type="scientific">Streptoalloteichus tenebrarius (strain ATCC 17920 / DSM 40477 / JCM 4838 / CBS 697.72 / NBRC 16177 / NCIMB 11028 / NRRL B-12390 / A12253. 1 / ISP 5477)</name>
    <name type="common">Streptomyces tenebrarius</name>
    <dbReference type="NCBI Taxonomy" id="1933"/>
    <lineage>
        <taxon>Bacteria</taxon>
        <taxon>Bacillati</taxon>
        <taxon>Actinomycetota</taxon>
        <taxon>Actinomycetes</taxon>
        <taxon>Pseudonocardiales</taxon>
        <taxon>Pseudonocardiaceae</taxon>
        <taxon>Streptoalloteichus</taxon>
    </lineage>
</organism>
<evidence type="ECO:0000313" key="3">
    <source>
        <dbReference type="Proteomes" id="UP001205311"/>
    </source>
</evidence>
<dbReference type="EMBL" id="JAMTCP010000058">
    <property type="protein sequence ID" value="MCP2262167.1"/>
    <property type="molecule type" value="Genomic_DNA"/>
</dbReference>
<evidence type="ECO:0000313" key="2">
    <source>
        <dbReference type="EMBL" id="MCP2262167.1"/>
    </source>
</evidence>
<keyword evidence="1" id="KW-1133">Transmembrane helix</keyword>
<feature type="transmembrane region" description="Helical" evidence="1">
    <location>
        <begin position="12"/>
        <end position="34"/>
    </location>
</feature>
<dbReference type="Proteomes" id="UP001205311">
    <property type="component" value="Unassembled WGS sequence"/>
</dbReference>
<reference evidence="2 3" key="1">
    <citation type="submission" date="2022-06" db="EMBL/GenBank/DDBJ databases">
        <title>Genomic Encyclopedia of Archaeal and Bacterial Type Strains, Phase II (KMG-II): from individual species to whole genera.</title>
        <authorList>
            <person name="Goeker M."/>
        </authorList>
    </citation>
    <scope>NUCLEOTIDE SEQUENCE [LARGE SCALE GENOMIC DNA]</scope>
    <source>
        <strain evidence="2 3">DSM 40477</strain>
    </source>
</reference>
<comment type="caution">
    <text evidence="2">The sequence shown here is derived from an EMBL/GenBank/DDBJ whole genome shotgun (WGS) entry which is preliminary data.</text>
</comment>
<gene>
    <name evidence="2" type="ORF">LX15_005901</name>
</gene>
<keyword evidence="1" id="KW-0812">Transmembrane</keyword>
<proteinExistence type="predicted"/>
<evidence type="ECO:0000256" key="1">
    <source>
        <dbReference type="SAM" id="Phobius"/>
    </source>
</evidence>
<accession>A0ABT1I300</accession>
<feature type="transmembrane region" description="Helical" evidence="1">
    <location>
        <begin position="46"/>
        <end position="75"/>
    </location>
</feature>
<sequence length="175" mass="18898">MSGFWLTWHYFGFSPVFGTLVAVLQIGLGALLFFRGNGTGGRPGTAMTGAITVLGLCYGVDPGGVLASAFTFLALEFALWERRTRLVRLLWTENAVASGARPGVGKVLALVALLVPAAGGTYWVANENNRLPTPVDGSWRVVAGQYRPAGVAGPLDRVYFERERAFMVMPRFDDQ</sequence>
<protein>
    <submittedName>
        <fullName evidence="2">Uncharacterized protein</fullName>
    </submittedName>
</protein>
<keyword evidence="3" id="KW-1185">Reference proteome</keyword>
<dbReference type="RefSeq" id="WP_253674139.1">
    <property type="nucleotide sequence ID" value="NZ_JAMTCP010000058.1"/>
</dbReference>
<keyword evidence="1" id="KW-0472">Membrane</keyword>